<protein>
    <submittedName>
        <fullName evidence="2">Uncharacterized protein</fullName>
    </submittedName>
</protein>
<accession>A0A2N1NHF4</accession>
<evidence type="ECO:0000313" key="4">
    <source>
        <dbReference type="Proteomes" id="UP000233469"/>
    </source>
</evidence>
<evidence type="ECO:0000313" key="1">
    <source>
        <dbReference type="EMBL" id="PKC60532.1"/>
    </source>
</evidence>
<reference evidence="1 3" key="3">
    <citation type="submission" date="2017-10" db="EMBL/GenBank/DDBJ databases">
        <title>Genome analyses suggest a sexual origin of heterokaryosis in a supposedly ancient asexual fungus.</title>
        <authorList>
            <person name="Corradi N."/>
            <person name="Sedzielewska K."/>
            <person name="Noel J."/>
            <person name="Charron P."/>
            <person name="Farinelli L."/>
            <person name="Marton T."/>
            <person name="Kruger M."/>
            <person name="Pelin A."/>
            <person name="Brachmann A."/>
            <person name="Corradi N."/>
        </authorList>
    </citation>
    <scope>NUCLEOTIDE SEQUENCE [LARGE SCALE GENOMIC DNA]</scope>
    <source>
        <strain evidence="1 3">A1</strain>
    </source>
</reference>
<dbReference type="VEuPathDB" id="FungiDB:RhiirA1_425816"/>
<organism evidence="2 4">
    <name type="scientific">Rhizophagus irregularis</name>
    <dbReference type="NCBI Taxonomy" id="588596"/>
    <lineage>
        <taxon>Eukaryota</taxon>
        <taxon>Fungi</taxon>
        <taxon>Fungi incertae sedis</taxon>
        <taxon>Mucoromycota</taxon>
        <taxon>Glomeromycotina</taxon>
        <taxon>Glomeromycetes</taxon>
        <taxon>Glomerales</taxon>
        <taxon>Glomeraceae</taxon>
        <taxon>Rhizophagus</taxon>
    </lineage>
</organism>
<dbReference type="EMBL" id="LLXH01001131">
    <property type="protein sequence ID" value="PKC60532.1"/>
    <property type="molecule type" value="Genomic_DNA"/>
</dbReference>
<feature type="non-terminal residue" evidence="2">
    <location>
        <position position="78"/>
    </location>
</feature>
<evidence type="ECO:0000313" key="3">
    <source>
        <dbReference type="Proteomes" id="UP000232688"/>
    </source>
</evidence>
<dbReference type="Proteomes" id="UP000232688">
    <property type="component" value="Unassembled WGS sequence"/>
</dbReference>
<dbReference type="Proteomes" id="UP000233469">
    <property type="component" value="Unassembled WGS sequence"/>
</dbReference>
<dbReference type="EMBL" id="LLXL01000378">
    <property type="protein sequence ID" value="PKK73345.1"/>
    <property type="molecule type" value="Genomic_DNA"/>
</dbReference>
<sequence>MIKSYIGSVFLNASGAPFDAFGYLNKSSESAGEICVAQQSKSIITSKVIINKNKSSESAGEICVAQQSKSTQTSMVTV</sequence>
<comment type="caution">
    <text evidence="2">The sequence shown here is derived from an EMBL/GenBank/DDBJ whole genome shotgun (WGS) entry which is preliminary data.</text>
</comment>
<dbReference type="AlphaFoldDB" id="A0A2N1NHF4"/>
<name>A0A2N1NHF4_9GLOM</name>
<reference evidence="3 4" key="2">
    <citation type="submission" date="2017-10" db="EMBL/GenBank/DDBJ databases">
        <title>Extensive intraspecific genome diversity in a model arbuscular mycorrhizal fungus.</title>
        <authorList>
            <person name="Chen E.C.H."/>
            <person name="Morin E."/>
            <person name="Baudet D."/>
            <person name="Noel J."/>
            <person name="Ndikumana S."/>
            <person name="Charron P."/>
            <person name="St-Onge C."/>
            <person name="Giorgi J."/>
            <person name="Grigoriev I.V."/>
            <person name="Roux C."/>
            <person name="Martin F.M."/>
            <person name="Corradi N."/>
        </authorList>
    </citation>
    <scope>NUCLEOTIDE SEQUENCE [LARGE SCALE GENOMIC DNA]</scope>
    <source>
        <strain evidence="1 3">A1</strain>
        <strain evidence="2 4">C2</strain>
    </source>
</reference>
<evidence type="ECO:0000313" key="2">
    <source>
        <dbReference type="EMBL" id="PKK73345.1"/>
    </source>
</evidence>
<gene>
    <name evidence="1" type="ORF">RhiirA1_425816</name>
    <name evidence="2" type="ORF">RhiirC2_740968</name>
</gene>
<reference evidence="2 4" key="1">
    <citation type="submission" date="2016-04" db="EMBL/GenBank/DDBJ databases">
        <title>Genome analyses suggest a sexual origin of heterokaryosis in a supposedly ancient asexual fungus.</title>
        <authorList>
            <person name="Ropars J."/>
            <person name="Sedzielewska K."/>
            <person name="Noel J."/>
            <person name="Charron P."/>
            <person name="Farinelli L."/>
            <person name="Marton T."/>
            <person name="Kruger M."/>
            <person name="Pelin A."/>
            <person name="Brachmann A."/>
            <person name="Corradi N."/>
        </authorList>
    </citation>
    <scope>NUCLEOTIDE SEQUENCE [LARGE SCALE GENOMIC DNA]</scope>
    <source>
        <strain evidence="2 4">C2</strain>
    </source>
</reference>
<proteinExistence type="predicted"/>